<keyword evidence="2" id="KW-1185">Reference proteome</keyword>
<proteinExistence type="predicted"/>
<accession>A0AA96G9R3</accession>
<dbReference type="EMBL" id="CP116967">
    <property type="protein sequence ID" value="WNM57037.1"/>
    <property type="molecule type" value="Genomic_DNA"/>
</dbReference>
<dbReference type="RefSeq" id="WP_312641066.1">
    <property type="nucleotide sequence ID" value="NZ_CP116967.1"/>
</dbReference>
<sequence length="289" mass="33407">MTYYAKFETVLLKGHDELNERWVQDRIAEDPVILGLGDVVLKDKERIQPRAGRLDLLLQDAEANHRYEVEVQLGGTDESHIIRTIEYWDIERKRYPQYEHTAVIVAEIITARFLNVISLFNGMIPLVAIQMNALKFNDKIGLVFTKVLDQMTLGLVDEDEEVQEATDRAYWIKRGSQKTVGMCEELLEIVKTLDPALELKYNKFYIGLAKNGQPCNFVVFRPKKSFLRLEPRLAKSDLTQEQLETAGLDVMDYDDRWGRYRIRLTPSDLKKQIEVLTQVLTQAFNGSNP</sequence>
<evidence type="ECO:0008006" key="3">
    <source>
        <dbReference type="Google" id="ProtNLM"/>
    </source>
</evidence>
<organism evidence="1 2">
    <name type="scientific">Candidatus Nitrospira allomarina</name>
    <dbReference type="NCBI Taxonomy" id="3020900"/>
    <lineage>
        <taxon>Bacteria</taxon>
        <taxon>Pseudomonadati</taxon>
        <taxon>Nitrospirota</taxon>
        <taxon>Nitrospiria</taxon>
        <taxon>Nitrospirales</taxon>
        <taxon>Nitrospiraceae</taxon>
        <taxon>Nitrospira</taxon>
    </lineage>
</organism>
<evidence type="ECO:0000313" key="2">
    <source>
        <dbReference type="Proteomes" id="UP001302719"/>
    </source>
</evidence>
<evidence type="ECO:0000313" key="1">
    <source>
        <dbReference type="EMBL" id="WNM57037.1"/>
    </source>
</evidence>
<name>A0AA96G9R3_9BACT</name>
<reference evidence="1 2" key="1">
    <citation type="submission" date="2023-01" db="EMBL/GenBank/DDBJ databases">
        <title>Cultivation and genomic characterization of new, ubiquitous marine nitrite-oxidizing bacteria from the Nitrospirales.</title>
        <authorList>
            <person name="Mueller A.J."/>
            <person name="Daebeler A."/>
            <person name="Herbold C.W."/>
            <person name="Kirkegaard R.H."/>
            <person name="Daims H."/>
        </authorList>
    </citation>
    <scope>NUCLEOTIDE SEQUENCE [LARGE SCALE GENOMIC DNA]</scope>
    <source>
        <strain evidence="1 2">VA</strain>
    </source>
</reference>
<dbReference type="KEGG" id="nall:PP769_13765"/>
<gene>
    <name evidence="1" type="ORF">PP769_13765</name>
</gene>
<dbReference type="AlphaFoldDB" id="A0AA96G9R3"/>
<protein>
    <recommendedName>
        <fullName evidence="3">DUF5655 domain-containing protein</fullName>
    </recommendedName>
</protein>
<dbReference type="Proteomes" id="UP001302719">
    <property type="component" value="Chromosome"/>
</dbReference>